<evidence type="ECO:0000313" key="2">
    <source>
        <dbReference type="Proteomes" id="UP000051952"/>
    </source>
</evidence>
<accession>A0A0S4JKL9</accession>
<keyword evidence="2" id="KW-1185">Reference proteome</keyword>
<dbReference type="Proteomes" id="UP000051952">
    <property type="component" value="Unassembled WGS sequence"/>
</dbReference>
<sequence>MLASLLQDVAIRSHLLVHHEALGVQSPPTSTTSTSQSSNCLVNLLIDFDSVASSDVTCLPKVEKVLAGLLARQMYLTATVYWSGTPVGSATGDLYLHPTIDQSIVGLIRVYIPKFRKDSISFVMTSEPAHRMAVLDALESPLHNKHSTLVCSTSNEVLHSGAHVCRNIDRFLIDGTALEIFVPERLVSLFPAFQSKSNVRYIIPQVEFLLQRGFTIGTPRSDEPLALQMYRQCEHQLQSDPIASVIWMLQRVSYAAGIPVFTRATAERLFPAFSSLDQPTQEKWLDLTNQDPFTTLRRKKVLPGGVDDLGVVIGSAIGQCYIGPWCIPRGISGGGVSERSRWWSKAEVSKSWFGALAPIRSAIDSIIYPSLSAVDEAHDNKSSSLPPSSIWPTIQRSVDPFALWKMLAIRVPTQSETPSYFRVTAPLAADLAAPNVMHPAMYLTFALLAGSMQLYEWEWVALLTCCCANSVTALNPLFRCSRGGLTLAINGFLSVYEHVCRLNEVCNGAFFPVVHLSKLPQPTDAMVGTPIPSVAMFHHLLTTFSDESINRQQAHEQYAAVVRDHGTCCAFANPSYTAHLSIYHRVLVTALRQ</sequence>
<dbReference type="EMBL" id="CYKH01001780">
    <property type="protein sequence ID" value="CUG89943.1"/>
    <property type="molecule type" value="Genomic_DNA"/>
</dbReference>
<gene>
    <name evidence="1" type="ORF">BSAL_24190</name>
</gene>
<dbReference type="AlphaFoldDB" id="A0A0S4JKL9"/>
<dbReference type="VEuPathDB" id="TriTrypDB:BSAL_24190"/>
<proteinExistence type="predicted"/>
<organism evidence="1 2">
    <name type="scientific">Bodo saltans</name>
    <name type="common">Flagellated protozoan</name>
    <dbReference type="NCBI Taxonomy" id="75058"/>
    <lineage>
        <taxon>Eukaryota</taxon>
        <taxon>Discoba</taxon>
        <taxon>Euglenozoa</taxon>
        <taxon>Kinetoplastea</taxon>
        <taxon>Metakinetoplastina</taxon>
        <taxon>Eubodonida</taxon>
        <taxon>Bodonidae</taxon>
        <taxon>Bodo</taxon>
    </lineage>
</organism>
<protein>
    <submittedName>
        <fullName evidence="1">Uncharacterized protein</fullName>
    </submittedName>
</protein>
<name>A0A0S4JKL9_BODSA</name>
<evidence type="ECO:0000313" key="1">
    <source>
        <dbReference type="EMBL" id="CUG89943.1"/>
    </source>
</evidence>
<reference evidence="2" key="1">
    <citation type="submission" date="2015-09" db="EMBL/GenBank/DDBJ databases">
        <authorList>
            <consortium name="Pathogen Informatics"/>
        </authorList>
    </citation>
    <scope>NUCLEOTIDE SEQUENCE [LARGE SCALE GENOMIC DNA]</scope>
    <source>
        <strain evidence="2">Lake Konstanz</strain>
    </source>
</reference>